<feature type="domain" description="PPE" evidence="3">
    <location>
        <begin position="2"/>
        <end position="164"/>
    </location>
</feature>
<evidence type="ECO:0000313" key="7">
    <source>
        <dbReference type="Proteomes" id="UP000001574"/>
    </source>
</evidence>
<feature type="domain" description="SHOCT" evidence="4">
    <location>
        <begin position="418"/>
        <end position="443"/>
    </location>
</feature>
<dbReference type="PANTHER" id="PTHR46766">
    <property type="entry name" value="GLUTAMINE-RICH PROTEIN 2"/>
    <property type="match status" value="1"/>
</dbReference>
<comment type="similarity">
    <text evidence="1">Belongs to the mycobacterial PPE family.</text>
</comment>
<feature type="compositionally biased region" description="Polar residues" evidence="2">
    <location>
        <begin position="295"/>
        <end position="304"/>
    </location>
</feature>
<dbReference type="Pfam" id="PF12484">
    <property type="entry name" value="PPE-SVP"/>
    <property type="match status" value="1"/>
</dbReference>
<feature type="domain" description="PPE family C-terminal" evidence="5">
    <location>
        <begin position="304"/>
        <end position="374"/>
    </location>
</feature>
<accession>A0A0H3A2K0</accession>
<dbReference type="Pfam" id="PF00823">
    <property type="entry name" value="PPE"/>
    <property type="match status" value="1"/>
</dbReference>
<dbReference type="KEGG" id="mav:MAV_2006"/>
<evidence type="ECO:0000256" key="1">
    <source>
        <dbReference type="ARBA" id="ARBA00010652"/>
    </source>
</evidence>
<reference evidence="6 7" key="1">
    <citation type="submission" date="2006-10" db="EMBL/GenBank/DDBJ databases">
        <authorList>
            <person name="Fleischmann R.D."/>
            <person name="Dodson R.J."/>
            <person name="Haft D.H."/>
            <person name="Merkel J.S."/>
            <person name="Nelson W.C."/>
            <person name="Fraser C.M."/>
        </authorList>
    </citation>
    <scope>NUCLEOTIDE SEQUENCE [LARGE SCALE GENOMIC DNA]</scope>
    <source>
        <strain evidence="6 7">104</strain>
    </source>
</reference>
<evidence type="ECO:0000256" key="2">
    <source>
        <dbReference type="SAM" id="MobiDB-lite"/>
    </source>
</evidence>
<dbReference type="HOGENOM" id="CLU_000243_0_0_11"/>
<gene>
    <name evidence="6" type="ordered locus">MAV_2006</name>
</gene>
<organism evidence="6 7">
    <name type="scientific">Mycobacterium avium (strain 104)</name>
    <dbReference type="NCBI Taxonomy" id="243243"/>
    <lineage>
        <taxon>Bacteria</taxon>
        <taxon>Bacillati</taxon>
        <taxon>Actinomycetota</taxon>
        <taxon>Actinomycetes</taxon>
        <taxon>Mycobacteriales</taxon>
        <taxon>Mycobacteriaceae</taxon>
        <taxon>Mycobacterium</taxon>
        <taxon>Mycobacterium avium complex (MAC)</taxon>
    </lineage>
</organism>
<dbReference type="FunFam" id="1.20.1260.20:FF:000001">
    <property type="entry name" value="PPE family protein PPE41"/>
    <property type="match status" value="1"/>
</dbReference>
<dbReference type="EMBL" id="CP000479">
    <property type="protein sequence ID" value="ABK68797.1"/>
    <property type="molecule type" value="Genomic_DNA"/>
</dbReference>
<feature type="region of interest" description="Disordered" evidence="2">
    <location>
        <begin position="337"/>
        <end position="408"/>
    </location>
</feature>
<dbReference type="InterPro" id="IPR000030">
    <property type="entry name" value="PPE_dom"/>
</dbReference>
<dbReference type="Gene3D" id="1.20.1260.20">
    <property type="entry name" value="PPE superfamily"/>
    <property type="match status" value="1"/>
</dbReference>
<feature type="region of interest" description="Disordered" evidence="2">
    <location>
        <begin position="275"/>
        <end position="321"/>
    </location>
</feature>
<dbReference type="Pfam" id="PF09851">
    <property type="entry name" value="SHOCT"/>
    <property type="match status" value="1"/>
</dbReference>
<dbReference type="Proteomes" id="UP000001574">
    <property type="component" value="Chromosome"/>
</dbReference>
<proteinExistence type="inferred from homology"/>
<dbReference type="InterPro" id="IPR022171">
    <property type="entry name" value="PPE_C"/>
</dbReference>
<dbReference type="PANTHER" id="PTHR46766:SF1">
    <property type="entry name" value="GLUTAMINE-RICH PROTEIN 2"/>
    <property type="match status" value="1"/>
</dbReference>
<dbReference type="GO" id="GO:0052572">
    <property type="term" value="P:response to host immune response"/>
    <property type="evidence" value="ECO:0007669"/>
    <property type="project" value="TreeGrafter"/>
</dbReference>
<dbReference type="AlphaFoldDB" id="A0A0H3A2K0"/>
<dbReference type="InterPro" id="IPR038332">
    <property type="entry name" value="PPE_sf"/>
</dbReference>
<evidence type="ECO:0000313" key="6">
    <source>
        <dbReference type="EMBL" id="ABK68797.1"/>
    </source>
</evidence>
<evidence type="ECO:0000259" key="5">
    <source>
        <dbReference type="Pfam" id="PF12484"/>
    </source>
</evidence>
<evidence type="ECO:0000259" key="4">
    <source>
        <dbReference type="Pfam" id="PF09851"/>
    </source>
</evidence>
<name>A0A0H3A2K0_MYCA1</name>
<protein>
    <submittedName>
        <fullName evidence="6">Ppe family protein</fullName>
    </submittedName>
</protein>
<dbReference type="InterPro" id="IPR018649">
    <property type="entry name" value="SHOCT"/>
</dbReference>
<evidence type="ECO:0000259" key="3">
    <source>
        <dbReference type="Pfam" id="PF00823"/>
    </source>
</evidence>
<dbReference type="RefSeq" id="WP_011724528.1">
    <property type="nucleotide sequence ID" value="NC_008595.1"/>
</dbReference>
<dbReference type="SUPFAM" id="SSF140459">
    <property type="entry name" value="PE/PPE dimer-like"/>
    <property type="match status" value="1"/>
</dbReference>
<feature type="compositionally biased region" description="Low complexity" evidence="2">
    <location>
        <begin position="392"/>
        <end position="408"/>
    </location>
</feature>
<sequence>MHFAVLPPEVNSGRMYSGPGSGSMLAAASAWDELANELHVTAANIESVISGLTSEPWQGPSAAAVTAAAATQVEWLTATAEQAAQTGAQLKAAATAYESAYAMTVPPSVVAANRSRLASLVATNLLGQNTPAIAATEVAYGEMWAQDVAAMYGYAGAAQAASRVTPFTPPQRTTNEAGMGAQNASVAQAAGTSAGHVQSAVSNSNAMSAVPNALQNLASSSSSSSAASGLSDFSSFLNPYNLVSLGSAFFGNGTGLIGVSGAAGFISDAEHKMTEPSAKSKAVAAPERLEPPAGSRSSGATTVSAGMGRASSLGGMSVPQGWSTAAPELRLTALQAPAAAAAPPGRPGPFGEMPLFGGAPLMGLPGRGAADSRDGRSSGDAGTAGRGRRAAASHGPAGAARTASTGTTAELREITDLLGKLAELRATGALTDTEFAEQKQRLLRAR</sequence>